<feature type="transmembrane region" description="Helical" evidence="2">
    <location>
        <begin position="130"/>
        <end position="153"/>
    </location>
</feature>
<dbReference type="EMBL" id="FZNQ01000046">
    <property type="protein sequence ID" value="SNR70621.1"/>
    <property type="molecule type" value="Genomic_DNA"/>
</dbReference>
<feature type="transmembrane region" description="Helical" evidence="2">
    <location>
        <begin position="504"/>
        <end position="529"/>
    </location>
</feature>
<keyword evidence="4" id="KW-0378">Hydrolase</keyword>
<feature type="transmembrane region" description="Helical" evidence="2">
    <location>
        <begin position="614"/>
        <end position="637"/>
    </location>
</feature>
<evidence type="ECO:0000313" key="5">
    <source>
        <dbReference type="Proteomes" id="UP000198397"/>
    </source>
</evidence>
<evidence type="ECO:0000313" key="4">
    <source>
        <dbReference type="EMBL" id="SNR70621.1"/>
    </source>
</evidence>
<feature type="transmembrane region" description="Helical" evidence="2">
    <location>
        <begin position="354"/>
        <end position="373"/>
    </location>
</feature>
<dbReference type="Pfam" id="PF02517">
    <property type="entry name" value="Rce1-like"/>
    <property type="match status" value="1"/>
</dbReference>
<organism evidence="4 5">
    <name type="scientific">Halorubrum vacuolatum</name>
    <name type="common">Natronobacterium vacuolatum</name>
    <dbReference type="NCBI Taxonomy" id="63740"/>
    <lineage>
        <taxon>Archaea</taxon>
        <taxon>Methanobacteriati</taxon>
        <taxon>Methanobacteriota</taxon>
        <taxon>Stenosarchaea group</taxon>
        <taxon>Halobacteria</taxon>
        <taxon>Halobacteriales</taxon>
        <taxon>Haloferacaceae</taxon>
        <taxon>Halorubrum</taxon>
    </lineage>
</organism>
<gene>
    <name evidence="4" type="ORF">SAMN06264855_1461</name>
</gene>
<feature type="compositionally biased region" description="Basic and acidic residues" evidence="1">
    <location>
        <begin position="294"/>
        <end position="313"/>
    </location>
</feature>
<keyword evidence="4" id="KW-0645">Protease</keyword>
<proteinExistence type="predicted"/>
<feature type="transmembrane region" description="Helical" evidence="2">
    <location>
        <begin position="87"/>
        <end position="109"/>
    </location>
</feature>
<protein>
    <submittedName>
        <fullName evidence="4">Membrane protease YdiL, CAAX protease family</fullName>
    </submittedName>
</protein>
<feature type="region of interest" description="Disordered" evidence="1">
    <location>
        <begin position="294"/>
        <end position="316"/>
    </location>
</feature>
<keyword evidence="2" id="KW-1133">Transmembrane helix</keyword>
<dbReference type="GO" id="GO:0006508">
    <property type="term" value="P:proteolysis"/>
    <property type="evidence" value="ECO:0007669"/>
    <property type="project" value="UniProtKB-KW"/>
</dbReference>
<evidence type="ECO:0000256" key="2">
    <source>
        <dbReference type="SAM" id="Phobius"/>
    </source>
</evidence>
<feature type="transmembrane region" description="Helical" evidence="2">
    <location>
        <begin position="696"/>
        <end position="717"/>
    </location>
</feature>
<evidence type="ECO:0000256" key="1">
    <source>
        <dbReference type="SAM" id="MobiDB-lite"/>
    </source>
</evidence>
<feature type="transmembrane region" description="Helical" evidence="2">
    <location>
        <begin position="258"/>
        <end position="279"/>
    </location>
</feature>
<keyword evidence="2" id="KW-0472">Membrane</keyword>
<feature type="transmembrane region" description="Helical" evidence="2">
    <location>
        <begin position="202"/>
        <end position="221"/>
    </location>
</feature>
<feature type="transmembrane region" description="Helical" evidence="2">
    <location>
        <begin position="754"/>
        <end position="776"/>
    </location>
</feature>
<keyword evidence="2" id="KW-0812">Transmembrane</keyword>
<dbReference type="OrthoDB" id="275779at2157"/>
<dbReference type="AlphaFoldDB" id="A0A238YIS1"/>
<feature type="transmembrane region" description="Helical" evidence="2">
    <location>
        <begin position="46"/>
        <end position="67"/>
    </location>
</feature>
<feature type="transmembrane region" description="Helical" evidence="2">
    <location>
        <begin position="429"/>
        <end position="451"/>
    </location>
</feature>
<feature type="transmembrane region" description="Helical" evidence="2">
    <location>
        <begin position="783"/>
        <end position="805"/>
    </location>
</feature>
<dbReference type="RefSeq" id="WP_089386099.1">
    <property type="nucleotide sequence ID" value="NZ_FZNQ01000046.1"/>
</dbReference>
<reference evidence="4 5" key="1">
    <citation type="submission" date="2017-06" db="EMBL/GenBank/DDBJ databases">
        <authorList>
            <person name="Kim H.J."/>
            <person name="Triplett B.A."/>
        </authorList>
    </citation>
    <scope>NUCLEOTIDE SEQUENCE [LARGE SCALE GENOMIC DNA]</scope>
    <source>
        <strain evidence="4 5">DSM 8800</strain>
    </source>
</reference>
<accession>A0A238YIS1</accession>
<feature type="transmembrane region" description="Helical" evidence="2">
    <location>
        <begin position="379"/>
        <end position="401"/>
    </location>
</feature>
<feature type="transmembrane region" description="Helical" evidence="2">
    <location>
        <begin position="578"/>
        <end position="608"/>
    </location>
</feature>
<dbReference type="Proteomes" id="UP000198397">
    <property type="component" value="Unassembled WGS sequence"/>
</dbReference>
<feature type="transmembrane region" description="Helical" evidence="2">
    <location>
        <begin position="729"/>
        <end position="748"/>
    </location>
</feature>
<feature type="transmembrane region" description="Helical" evidence="2">
    <location>
        <begin position="159"/>
        <end position="190"/>
    </location>
</feature>
<name>A0A238YIS1_HALVU</name>
<feature type="transmembrane region" description="Helical" evidence="2">
    <location>
        <begin position="457"/>
        <end position="484"/>
    </location>
</feature>
<dbReference type="GO" id="GO:0080120">
    <property type="term" value="P:CAAX-box protein maturation"/>
    <property type="evidence" value="ECO:0007669"/>
    <property type="project" value="UniProtKB-ARBA"/>
</dbReference>
<feature type="transmembrane region" description="Helical" evidence="2">
    <location>
        <begin position="657"/>
        <end position="676"/>
    </location>
</feature>
<dbReference type="InterPro" id="IPR003675">
    <property type="entry name" value="Rce1/LyrA-like_dom"/>
</dbReference>
<feature type="domain" description="CAAX prenyl protease 2/Lysostaphin resistance protein A-like" evidence="3">
    <location>
        <begin position="698"/>
        <end position="796"/>
    </location>
</feature>
<keyword evidence="5" id="KW-1185">Reference proteome</keyword>
<evidence type="ECO:0000259" key="3">
    <source>
        <dbReference type="Pfam" id="PF02517"/>
    </source>
</evidence>
<sequence>MSGEDCSTREQTLTAIQRDIRLGMQIAWADTIDLWRLNNTRRQQTLYGLFGLLMLPVGLVLLQQGYAIGIETRDGTDFPIVAAGRNLILPGLLVFAVIAGLSAAQSLARDSVRQLLLTSAPTRAIVIGKLLYLLGTWLAPLVFFFVPVSAYAVGAQSPLFPVALVVAGIPLLLLAMLTGLLLAYLLWLAIERLRLPDAVRRLVTASLSIGIFGAAVGAGLFSGQPTDAAEQVPTGEPVLFIGWYADLLFVGSPMAEPVGLQSALAAVFVLLGIPAVFAVKMRVSPVFWYATPGEKRKEGDQSSEHVTPEKGRPIPDTIRASNTIGRNSGLTARSRTLRLAMSYVRTAVRRPDQYVYLLYYLFLVMALLLPLVLESPSSLPPALGVGLVMLGLWFAGSLFCLNPLGTEGAMLSQLVLSETPGHTFAHARLLAGSALGFVLVVSGTLLFAATGPFTTPALAALGVVLLTGVVITSASFALGIGAAFPKFETAEVFGNVETLVPSVVAALVHGALTLFLGFMAVGLTVLIAFPDSPASPLQRTVGLGVFVLVLIAIADGSRRYAIVRLSQYGAEAVRVDGLFAIYTVSLLASGSLILGQVTGLTAALVVGFDRPVELLLPMLFVFEYLGLILVAFGFLWVTRRGLSYLDLGWPSMREIGIIIAGVGASFAIWATALVLIEGLGLPVSDHALFNAEDADPRLLLALIPLFLLVNGPVEELLYRNIVQKYLHEWFSTIPAIAIASIAFALFHIPAYLTAGFSALAVTLTLLFAISCLWGVIYVRTESLFVVSAIHGLYNALLVGGLYLSLVL</sequence>
<feature type="transmembrane region" description="Helical" evidence="2">
    <location>
        <begin position="541"/>
        <end position="557"/>
    </location>
</feature>
<dbReference type="GO" id="GO:0004175">
    <property type="term" value="F:endopeptidase activity"/>
    <property type="evidence" value="ECO:0007669"/>
    <property type="project" value="UniProtKB-ARBA"/>
</dbReference>